<name>A0ABS5A1U2_9MYCO</name>
<organism evidence="1 2">
    <name type="scientific">Mycolicibacterium lutetiense</name>
    <dbReference type="NCBI Taxonomy" id="1641992"/>
    <lineage>
        <taxon>Bacteria</taxon>
        <taxon>Bacillati</taxon>
        <taxon>Actinomycetota</taxon>
        <taxon>Actinomycetes</taxon>
        <taxon>Mycobacteriales</taxon>
        <taxon>Mycobacteriaceae</taxon>
        <taxon>Mycolicibacterium</taxon>
    </lineage>
</organism>
<dbReference type="EMBL" id="JAGIOP010000002">
    <property type="protein sequence ID" value="MBP2455682.1"/>
    <property type="molecule type" value="Genomic_DNA"/>
</dbReference>
<comment type="caution">
    <text evidence="1">The sequence shown here is derived from an EMBL/GenBank/DDBJ whole genome shotgun (WGS) entry which is preliminary data.</text>
</comment>
<proteinExistence type="predicted"/>
<sequence length="100" mass="11118">MTTDDEKTQARVQAILTEAVAGLDPADRAERIAWCHATGQHGVLMHPSTEDDLLEFRWGGRTLAMVHRDVLADDGPIQREFIAEAAVPDTVPHEWTSDTR</sequence>
<evidence type="ECO:0000313" key="1">
    <source>
        <dbReference type="EMBL" id="MBP2455682.1"/>
    </source>
</evidence>
<evidence type="ECO:0000313" key="2">
    <source>
        <dbReference type="Proteomes" id="UP000694460"/>
    </source>
</evidence>
<gene>
    <name evidence="1" type="ORF">JOF57_005595</name>
</gene>
<dbReference type="Proteomes" id="UP000694460">
    <property type="component" value="Unassembled WGS sequence"/>
</dbReference>
<protein>
    <submittedName>
        <fullName evidence="1">Uncharacterized protein</fullName>
    </submittedName>
</protein>
<reference evidence="1 2" key="1">
    <citation type="submission" date="2021-03" db="EMBL/GenBank/DDBJ databases">
        <title>Sequencing the genomes of 1000 actinobacteria strains.</title>
        <authorList>
            <person name="Klenk H.-P."/>
        </authorList>
    </citation>
    <scope>NUCLEOTIDE SEQUENCE [LARGE SCALE GENOMIC DNA]</scope>
    <source>
        <strain evidence="1 2">DSM 46713</strain>
    </source>
</reference>
<keyword evidence="2" id="KW-1185">Reference proteome</keyword>
<dbReference type="RefSeq" id="WP_209922493.1">
    <property type="nucleotide sequence ID" value="NZ_JAGIOP010000002.1"/>
</dbReference>
<accession>A0ABS5A1U2</accession>